<dbReference type="EC" id="3.6.4.10" evidence="4"/>
<evidence type="ECO:0000256" key="11">
    <source>
        <dbReference type="ARBA" id="ARBA00031728"/>
    </source>
</evidence>
<dbReference type="PROSITE" id="PS00329">
    <property type="entry name" value="HSP70_2"/>
    <property type="match status" value="1"/>
</dbReference>
<feature type="coiled-coil region" evidence="14">
    <location>
        <begin position="558"/>
        <end position="585"/>
    </location>
</feature>
<dbReference type="InterPro" id="IPR029047">
    <property type="entry name" value="HSP70_peptide-bd_sf"/>
</dbReference>
<evidence type="ECO:0000256" key="14">
    <source>
        <dbReference type="SAM" id="Coils"/>
    </source>
</evidence>
<feature type="chain" id="PRO_5025692587" description="Endoplasmic reticulum chaperone BiP" evidence="16">
    <location>
        <begin position="36"/>
        <end position="682"/>
    </location>
</feature>
<dbReference type="FunFam" id="3.30.420.40:FF:000026">
    <property type="entry name" value="Heat shock protein 70"/>
    <property type="match status" value="1"/>
</dbReference>
<comment type="subcellular location">
    <subcellularLocation>
        <location evidence="2">Endoplasmic reticulum lumen</location>
    </subcellularLocation>
</comment>
<evidence type="ECO:0000256" key="12">
    <source>
        <dbReference type="ARBA" id="ARBA00048056"/>
    </source>
</evidence>
<evidence type="ECO:0000256" key="8">
    <source>
        <dbReference type="ARBA" id="ARBA00022824"/>
    </source>
</evidence>
<proteinExistence type="inferred from homology"/>
<feature type="region of interest" description="Disordered" evidence="15">
    <location>
        <begin position="661"/>
        <end position="682"/>
    </location>
</feature>
<keyword evidence="7 13" id="KW-0547">Nucleotide-binding</keyword>
<evidence type="ECO:0000256" key="13">
    <source>
        <dbReference type="RuleBase" id="RU003322"/>
    </source>
</evidence>
<comment type="function">
    <text evidence="1">Probably plays a role in facilitating the assembly of multimeric protein complexes inside the ER. Is required for secretory polypeptide translocation. May physically associate with SEC63 protein in the endoplasmic reticulum and this interaction may be regulated by ATP hydrolysis.</text>
</comment>
<reference evidence="17" key="1">
    <citation type="journal article" date="2020" name="Stud. Mycol.">
        <title>101 Dothideomycetes genomes: a test case for predicting lifestyles and emergence of pathogens.</title>
        <authorList>
            <person name="Haridas S."/>
            <person name="Albert R."/>
            <person name="Binder M."/>
            <person name="Bloem J."/>
            <person name="Labutti K."/>
            <person name="Salamov A."/>
            <person name="Andreopoulos B."/>
            <person name="Baker S."/>
            <person name="Barry K."/>
            <person name="Bills G."/>
            <person name="Bluhm B."/>
            <person name="Cannon C."/>
            <person name="Castanera R."/>
            <person name="Culley D."/>
            <person name="Daum C."/>
            <person name="Ezra D."/>
            <person name="Gonzalez J."/>
            <person name="Henrissat B."/>
            <person name="Kuo A."/>
            <person name="Liang C."/>
            <person name="Lipzen A."/>
            <person name="Lutzoni F."/>
            <person name="Magnuson J."/>
            <person name="Mondo S."/>
            <person name="Nolan M."/>
            <person name="Ohm R."/>
            <person name="Pangilinan J."/>
            <person name="Park H.-J."/>
            <person name="Ramirez L."/>
            <person name="Alfaro M."/>
            <person name="Sun H."/>
            <person name="Tritt A."/>
            <person name="Yoshinaga Y."/>
            <person name="Zwiers L.-H."/>
            <person name="Turgeon B."/>
            <person name="Goodwin S."/>
            <person name="Spatafora J."/>
            <person name="Crous P."/>
            <person name="Grigoriev I."/>
        </authorList>
    </citation>
    <scope>NUCLEOTIDE SEQUENCE</scope>
    <source>
        <strain evidence="17">CBS 627.86</strain>
    </source>
</reference>
<dbReference type="PROSITE" id="PS01036">
    <property type="entry name" value="HSP70_3"/>
    <property type="match status" value="1"/>
</dbReference>
<dbReference type="NCBIfam" id="NF001413">
    <property type="entry name" value="PRK00290.1"/>
    <property type="match status" value="1"/>
</dbReference>
<organism evidence="17 18">
    <name type="scientific">Lophiotrema nucula</name>
    <dbReference type="NCBI Taxonomy" id="690887"/>
    <lineage>
        <taxon>Eukaryota</taxon>
        <taxon>Fungi</taxon>
        <taxon>Dikarya</taxon>
        <taxon>Ascomycota</taxon>
        <taxon>Pezizomycotina</taxon>
        <taxon>Dothideomycetes</taxon>
        <taxon>Pleosporomycetidae</taxon>
        <taxon>Pleosporales</taxon>
        <taxon>Lophiotremataceae</taxon>
        <taxon>Lophiotrema</taxon>
    </lineage>
</organism>
<dbReference type="FunFam" id="1.20.1270.10:FF:000009">
    <property type="entry name" value="DnaK-type molecular chaperone BiP"/>
    <property type="match status" value="1"/>
</dbReference>
<feature type="signal peptide" evidence="16">
    <location>
        <begin position="1"/>
        <end position="35"/>
    </location>
</feature>
<dbReference type="EMBL" id="ML977319">
    <property type="protein sequence ID" value="KAF2117297.1"/>
    <property type="molecule type" value="Genomic_DNA"/>
</dbReference>
<dbReference type="FunFam" id="3.90.640.10:FF:000153">
    <property type="entry name" value="Endoplasmic reticulum chaperone BiP"/>
    <property type="match status" value="1"/>
</dbReference>
<evidence type="ECO:0000256" key="10">
    <source>
        <dbReference type="ARBA" id="ARBA00023016"/>
    </source>
</evidence>
<evidence type="ECO:0000256" key="6">
    <source>
        <dbReference type="ARBA" id="ARBA00022729"/>
    </source>
</evidence>
<name>A0A6A5ZEZ3_9PLEO</name>
<dbReference type="FunFam" id="3.30.420.40:FF:000172">
    <property type="entry name" value="Heat shock 70 kDa protein"/>
    <property type="match status" value="1"/>
</dbReference>
<evidence type="ECO:0000256" key="15">
    <source>
        <dbReference type="SAM" id="MobiDB-lite"/>
    </source>
</evidence>
<dbReference type="Proteomes" id="UP000799770">
    <property type="component" value="Unassembled WGS sequence"/>
</dbReference>
<dbReference type="Pfam" id="PF00012">
    <property type="entry name" value="HSP70"/>
    <property type="match status" value="1"/>
</dbReference>
<dbReference type="SUPFAM" id="SSF53067">
    <property type="entry name" value="Actin-like ATPase domain"/>
    <property type="match status" value="2"/>
</dbReference>
<keyword evidence="10 17" id="KW-0346">Stress response</keyword>
<dbReference type="GO" id="GO:0140662">
    <property type="term" value="F:ATP-dependent protein folding chaperone"/>
    <property type="evidence" value="ECO:0007669"/>
    <property type="project" value="InterPro"/>
</dbReference>
<comment type="similarity">
    <text evidence="3 13">Belongs to the heat shock protein 70 family.</text>
</comment>
<dbReference type="PROSITE" id="PS00297">
    <property type="entry name" value="HSP70_1"/>
    <property type="match status" value="1"/>
</dbReference>
<protein>
    <recommendedName>
        <fullName evidence="5">Endoplasmic reticulum chaperone BiP</fullName>
        <ecNumber evidence="4">3.6.4.10</ecNumber>
    </recommendedName>
    <alternativeName>
        <fullName evidence="11">Immunoglobulin heavy chain-binding protein homolog</fullName>
    </alternativeName>
</protein>
<dbReference type="Gene3D" id="3.90.640.10">
    <property type="entry name" value="Actin, Chain A, domain 4"/>
    <property type="match status" value="1"/>
</dbReference>
<dbReference type="InterPro" id="IPR018181">
    <property type="entry name" value="Heat_shock_70_CS"/>
</dbReference>
<keyword evidence="6 16" id="KW-0732">Signal</keyword>
<accession>A0A6A5ZEZ3</accession>
<dbReference type="InterPro" id="IPR029048">
    <property type="entry name" value="HSP70_C_sf"/>
</dbReference>
<dbReference type="OrthoDB" id="2401965at2759"/>
<dbReference type="SUPFAM" id="SSF100920">
    <property type="entry name" value="Heat shock protein 70kD (HSP70), peptide-binding domain"/>
    <property type="match status" value="1"/>
</dbReference>
<dbReference type="CDD" id="cd10241">
    <property type="entry name" value="ASKHA_NBD_HSP70_BiP"/>
    <property type="match status" value="1"/>
</dbReference>
<dbReference type="InterPro" id="IPR042050">
    <property type="entry name" value="BIP_NBD"/>
</dbReference>
<evidence type="ECO:0000313" key="18">
    <source>
        <dbReference type="Proteomes" id="UP000799770"/>
    </source>
</evidence>
<evidence type="ECO:0000256" key="5">
    <source>
        <dbReference type="ARBA" id="ARBA00019933"/>
    </source>
</evidence>
<dbReference type="Gene3D" id="1.20.1270.10">
    <property type="match status" value="1"/>
</dbReference>
<keyword evidence="14" id="KW-0175">Coiled coil</keyword>
<feature type="compositionally biased region" description="Acidic residues" evidence="15">
    <location>
        <begin position="671"/>
        <end position="682"/>
    </location>
</feature>
<keyword evidence="18" id="KW-1185">Reference proteome</keyword>
<evidence type="ECO:0000256" key="3">
    <source>
        <dbReference type="ARBA" id="ARBA00007381"/>
    </source>
</evidence>
<evidence type="ECO:0000313" key="17">
    <source>
        <dbReference type="EMBL" id="KAF2117297.1"/>
    </source>
</evidence>
<sequence>MARRSRSAQRSTWSMALYLLLVLVGGLMLARTARADEQEPLKDDSGRDVVQGPVIGIDLGTTYSCVGVMKNGKVEIMVNDQGNRITPSWVAFTDEERLVGDAAKNQYASNPGRTIFDIKRIIGSKFNDKSVQSDIKHFPFKVVNKNGQPRVQVEAVHQQEKTFTPEEISAMVLGKMKEVAESYLGETVKNAVVTVPAYFNDAQRAATKDAGTIAGLNVLRVVNEPTAAALAYGLDKTDQKERNIIVYDLGGGTFDVSILTIEEGVFEVQSTAGDTHLGGEDFDNRVINYFAKKYNKEKGVDVTKDPKSMGKLKREVEKAKRTLSSQKTTKIEIESFHKGEDFSETLTRAKFEELNNDLFKKTLKPVEQVLKDAKLKKSDIDDIVLVGGSTRIPKVQAMLEEFFGKKARKDVNPDEAVAFGAAVQGGVLAGDAATDSVILMDVNPLTLGIETTGGVMTHLIKRGTTIPTKKSQIFSTAADNQPVVLIQVYEGERSMTKDNNLLGKFELTNIPPAPRGVPQIEVTFELDANGILKVSAVDKGTGKVETITITNDKGRLTAEEIERMVEEAEKYADEDKATRERIESRNKLENYAYSLKNQVNDEEGLGGKIEEDDKESLLEAVKETQDWLEENAASAASEDFDEQFEKLSNVAYPITSKLYGGAGGAGGMPDYGDDADEGHDEL</sequence>
<dbReference type="AlphaFoldDB" id="A0A6A5ZEZ3"/>
<dbReference type="SUPFAM" id="SSF100934">
    <property type="entry name" value="Heat shock protein 70kD (HSP70), C-terminal subdomain"/>
    <property type="match status" value="1"/>
</dbReference>
<evidence type="ECO:0000256" key="16">
    <source>
        <dbReference type="SAM" id="SignalP"/>
    </source>
</evidence>
<dbReference type="PANTHER" id="PTHR19375">
    <property type="entry name" value="HEAT SHOCK PROTEIN 70KDA"/>
    <property type="match status" value="1"/>
</dbReference>
<dbReference type="InterPro" id="IPR043129">
    <property type="entry name" value="ATPase_NBD"/>
</dbReference>
<evidence type="ECO:0000256" key="7">
    <source>
        <dbReference type="ARBA" id="ARBA00022741"/>
    </source>
</evidence>
<keyword evidence="9 13" id="KW-0067">ATP-binding</keyword>
<keyword evidence="8" id="KW-0256">Endoplasmic reticulum</keyword>
<gene>
    <name evidence="17" type="ORF">BDV96DRAFT_490256</name>
</gene>
<evidence type="ECO:0000256" key="2">
    <source>
        <dbReference type="ARBA" id="ARBA00004319"/>
    </source>
</evidence>
<comment type="catalytic activity">
    <reaction evidence="12">
        <text>ATP + H2O = ADP + phosphate + H(+)</text>
        <dbReference type="Rhea" id="RHEA:13065"/>
        <dbReference type="ChEBI" id="CHEBI:15377"/>
        <dbReference type="ChEBI" id="CHEBI:15378"/>
        <dbReference type="ChEBI" id="CHEBI:30616"/>
        <dbReference type="ChEBI" id="CHEBI:43474"/>
        <dbReference type="ChEBI" id="CHEBI:456216"/>
        <dbReference type="EC" id="3.6.4.10"/>
    </reaction>
</comment>
<evidence type="ECO:0000256" key="1">
    <source>
        <dbReference type="ARBA" id="ARBA00002226"/>
    </source>
</evidence>
<dbReference type="FunFam" id="2.60.34.10:FF:000002">
    <property type="entry name" value="Heat shock 70 kDa"/>
    <property type="match status" value="1"/>
</dbReference>
<evidence type="ECO:0000256" key="4">
    <source>
        <dbReference type="ARBA" id="ARBA00012554"/>
    </source>
</evidence>
<dbReference type="GO" id="GO:0005524">
    <property type="term" value="F:ATP binding"/>
    <property type="evidence" value="ECO:0007669"/>
    <property type="project" value="UniProtKB-KW"/>
</dbReference>
<dbReference type="GO" id="GO:0005788">
    <property type="term" value="C:endoplasmic reticulum lumen"/>
    <property type="evidence" value="ECO:0007669"/>
    <property type="project" value="UniProtKB-SubCell"/>
</dbReference>
<dbReference type="InterPro" id="IPR013126">
    <property type="entry name" value="Hsp_70_fam"/>
</dbReference>
<dbReference type="PRINTS" id="PR00301">
    <property type="entry name" value="HEATSHOCK70"/>
</dbReference>
<dbReference type="Gene3D" id="3.30.420.40">
    <property type="match status" value="2"/>
</dbReference>
<dbReference type="Gene3D" id="2.60.34.10">
    <property type="entry name" value="Substrate Binding Domain Of DNAk, Chain A, domain 1"/>
    <property type="match status" value="1"/>
</dbReference>
<evidence type="ECO:0000256" key="9">
    <source>
        <dbReference type="ARBA" id="ARBA00022840"/>
    </source>
</evidence>